<gene>
    <name evidence="2" type="ORF">M5598_08460</name>
</gene>
<dbReference type="Proteomes" id="UP001163036">
    <property type="component" value="Chromosome 1"/>
</dbReference>
<keyword evidence="1" id="KW-0732">Signal</keyword>
<organism evidence="2 3">
    <name type="scientific">Vibrio parahaemolyticus</name>
    <dbReference type="NCBI Taxonomy" id="670"/>
    <lineage>
        <taxon>Bacteria</taxon>
        <taxon>Pseudomonadati</taxon>
        <taxon>Pseudomonadota</taxon>
        <taxon>Gammaproteobacteria</taxon>
        <taxon>Vibrionales</taxon>
        <taxon>Vibrionaceae</taxon>
        <taxon>Vibrio</taxon>
    </lineage>
</organism>
<proteinExistence type="predicted"/>
<evidence type="ECO:0000256" key="1">
    <source>
        <dbReference type="SAM" id="SignalP"/>
    </source>
</evidence>
<evidence type="ECO:0000313" key="2">
    <source>
        <dbReference type="EMBL" id="UYV25128.1"/>
    </source>
</evidence>
<reference evidence="2" key="1">
    <citation type="submission" date="2022-05" db="EMBL/GenBank/DDBJ databases">
        <title>Megaplasmid of Vibrio parahaemolyticus.</title>
        <authorList>
            <person name="Strauch E."/>
            <person name="Borowiak M."/>
        </authorList>
    </citation>
    <scope>NUCLEOTIDE SEQUENCE</scope>
    <source>
        <strain evidence="2">16-VB00198</strain>
    </source>
</reference>
<accession>A0AA46UGI9</accession>
<dbReference type="RefSeq" id="WP_031817756.1">
    <property type="nucleotide sequence ID" value="NZ_CP097355.1"/>
</dbReference>
<evidence type="ECO:0008006" key="4">
    <source>
        <dbReference type="Google" id="ProtNLM"/>
    </source>
</evidence>
<dbReference type="AlphaFoldDB" id="A0AA46UGI9"/>
<protein>
    <recommendedName>
        <fullName evidence="4">Transporter</fullName>
    </recommendedName>
</protein>
<name>A0AA46UGI9_VIBPH</name>
<evidence type="ECO:0000313" key="3">
    <source>
        <dbReference type="Proteomes" id="UP001163036"/>
    </source>
</evidence>
<dbReference type="EMBL" id="CP097355">
    <property type="protein sequence ID" value="UYV25128.1"/>
    <property type="molecule type" value="Genomic_DNA"/>
</dbReference>
<feature type="signal peptide" evidence="1">
    <location>
        <begin position="1"/>
        <end position="27"/>
    </location>
</feature>
<sequence>MPILKIAKWPQACVLFISLFSLLPATAQDNSADLAKQLSNPISNLVSVPFQFNWDTGIGPKEADRVTLNIQPVVPFSLNDDWNIISRTILQVNHIQSTADGVDSAFGLGDTVQSLFFSPKKPTNGGWITGFGPVFMLPTATDNAFKSKQWGLGPTAVALRQQNGWTYGALANHLWGINNPNDREKVSATFLQPFVSYTTPDAVTVALLTESTYDWKSEQWTVPINLAVSKLTSIGDQKVSFQFGGRYYATAPDGGPDWGLRFSAIFLFPK</sequence>
<feature type="chain" id="PRO_5041424393" description="Transporter" evidence="1">
    <location>
        <begin position="28"/>
        <end position="270"/>
    </location>
</feature>